<proteinExistence type="predicted"/>
<dbReference type="EMBL" id="CP042914">
    <property type="protein sequence ID" value="QEG40404.1"/>
    <property type="molecule type" value="Genomic_DNA"/>
</dbReference>
<evidence type="ECO:0000259" key="1">
    <source>
        <dbReference type="Pfam" id="PF01764"/>
    </source>
</evidence>
<dbReference type="Gene3D" id="3.40.50.1820">
    <property type="entry name" value="alpha/beta hydrolase"/>
    <property type="match status" value="1"/>
</dbReference>
<gene>
    <name evidence="2" type="ORF">UC8_24160</name>
</gene>
<dbReference type="InterPro" id="IPR029058">
    <property type="entry name" value="AB_hydrolase_fold"/>
</dbReference>
<dbReference type="Proteomes" id="UP000325286">
    <property type="component" value="Chromosome"/>
</dbReference>
<dbReference type="RefSeq" id="WP_068130860.1">
    <property type="nucleotide sequence ID" value="NZ_CP042914.1"/>
</dbReference>
<protein>
    <submittedName>
        <fullName evidence="2">Lipase (Class 3)</fullName>
    </submittedName>
</protein>
<feature type="domain" description="Fungal lipase-type" evidence="1">
    <location>
        <begin position="74"/>
        <end position="182"/>
    </location>
</feature>
<name>A0A5B9QN70_9BACT</name>
<dbReference type="PANTHER" id="PTHR45856">
    <property type="entry name" value="ALPHA/BETA-HYDROLASES SUPERFAMILY PROTEIN"/>
    <property type="match status" value="1"/>
</dbReference>
<sequence length="258" mass="28924">MARTHRSTRFRDLLLTAKMHARLAAAVYCGRDAVRDLASLCGGQDRFYETGYIRAAVLSFRDHAHITVCGSNDLHDWVQNLSARQHINVHAGFLNSALQLQKAFSASDLGRFLENRPVIIGGHSAGGAIANLLAECFGPQCVVTFGAPRVFSHQRSVVYASERWEEFRFVMPGDYVPHLPLRSFRKLYGGAKYAHSAGAIELRDDGTVGMERSPWKAVWENIIHGWLTIGGMRQSPQRHSIDRYKQAIFAACEKEQLR</sequence>
<dbReference type="InterPro" id="IPR051218">
    <property type="entry name" value="Sec_MonoDiacylglyc_Lipase"/>
</dbReference>
<dbReference type="SUPFAM" id="SSF53474">
    <property type="entry name" value="alpha/beta-Hydrolases"/>
    <property type="match status" value="1"/>
</dbReference>
<dbReference type="CDD" id="cd00519">
    <property type="entry name" value="Lipase_3"/>
    <property type="match status" value="1"/>
</dbReference>
<organism evidence="2 3">
    <name type="scientific">Roseimaritima ulvae</name>
    <dbReference type="NCBI Taxonomy" id="980254"/>
    <lineage>
        <taxon>Bacteria</taxon>
        <taxon>Pseudomonadati</taxon>
        <taxon>Planctomycetota</taxon>
        <taxon>Planctomycetia</taxon>
        <taxon>Pirellulales</taxon>
        <taxon>Pirellulaceae</taxon>
        <taxon>Roseimaritima</taxon>
    </lineage>
</organism>
<dbReference type="InterPro" id="IPR002921">
    <property type="entry name" value="Fungal_lipase-type"/>
</dbReference>
<reference evidence="2 3" key="1">
    <citation type="submission" date="2019-08" db="EMBL/GenBank/DDBJ databases">
        <title>Deep-cultivation of Planctomycetes and their phenomic and genomic characterization uncovers novel biology.</title>
        <authorList>
            <person name="Wiegand S."/>
            <person name="Jogler M."/>
            <person name="Boedeker C."/>
            <person name="Pinto D."/>
            <person name="Vollmers J."/>
            <person name="Rivas-Marin E."/>
            <person name="Kohn T."/>
            <person name="Peeters S.H."/>
            <person name="Heuer A."/>
            <person name="Rast P."/>
            <person name="Oberbeckmann S."/>
            <person name="Bunk B."/>
            <person name="Jeske O."/>
            <person name="Meyerdierks A."/>
            <person name="Storesund J.E."/>
            <person name="Kallscheuer N."/>
            <person name="Luecker S."/>
            <person name="Lage O.M."/>
            <person name="Pohl T."/>
            <person name="Merkel B.J."/>
            <person name="Hornburger P."/>
            <person name="Mueller R.-W."/>
            <person name="Bruemmer F."/>
            <person name="Labrenz M."/>
            <person name="Spormann A.M."/>
            <person name="Op den Camp H."/>
            <person name="Overmann J."/>
            <person name="Amann R."/>
            <person name="Jetten M.S.M."/>
            <person name="Mascher T."/>
            <person name="Medema M.H."/>
            <person name="Devos D.P."/>
            <person name="Kaster A.-K."/>
            <person name="Ovreas L."/>
            <person name="Rohde M."/>
            <person name="Galperin M.Y."/>
            <person name="Jogler C."/>
        </authorList>
    </citation>
    <scope>NUCLEOTIDE SEQUENCE [LARGE SCALE GENOMIC DNA]</scope>
    <source>
        <strain evidence="2 3">UC8</strain>
    </source>
</reference>
<evidence type="ECO:0000313" key="3">
    <source>
        <dbReference type="Proteomes" id="UP000325286"/>
    </source>
</evidence>
<dbReference type="Pfam" id="PF01764">
    <property type="entry name" value="Lipase_3"/>
    <property type="match status" value="1"/>
</dbReference>
<dbReference type="GO" id="GO:0006629">
    <property type="term" value="P:lipid metabolic process"/>
    <property type="evidence" value="ECO:0007669"/>
    <property type="project" value="InterPro"/>
</dbReference>
<dbReference type="AlphaFoldDB" id="A0A5B9QN70"/>
<keyword evidence="3" id="KW-1185">Reference proteome</keyword>
<accession>A0A5B9QN70</accession>
<evidence type="ECO:0000313" key="2">
    <source>
        <dbReference type="EMBL" id="QEG40404.1"/>
    </source>
</evidence>
<dbReference type="KEGG" id="rul:UC8_24160"/>
<dbReference type="PANTHER" id="PTHR45856:SF24">
    <property type="entry name" value="FUNGAL LIPASE-LIKE DOMAIN-CONTAINING PROTEIN"/>
    <property type="match status" value="1"/>
</dbReference>